<evidence type="ECO:0000313" key="4">
    <source>
        <dbReference type="EMBL" id="KZP18153.1"/>
    </source>
</evidence>
<dbReference type="PANTHER" id="PTHR24416:SF611">
    <property type="entry name" value="TYROSINE-PROTEIN KINASE TRANSMEMBRANE RECEPTOR ROR"/>
    <property type="match status" value="1"/>
</dbReference>
<reference evidence="4 5" key="1">
    <citation type="journal article" date="2016" name="Mol. Biol. Evol.">
        <title>Comparative Genomics of Early-Diverging Mushroom-Forming Fungi Provides Insights into the Origins of Lignocellulose Decay Capabilities.</title>
        <authorList>
            <person name="Nagy L.G."/>
            <person name="Riley R."/>
            <person name="Tritt A."/>
            <person name="Adam C."/>
            <person name="Daum C."/>
            <person name="Floudas D."/>
            <person name="Sun H."/>
            <person name="Yadav J.S."/>
            <person name="Pangilinan J."/>
            <person name="Larsson K.H."/>
            <person name="Matsuura K."/>
            <person name="Barry K."/>
            <person name="Labutti K."/>
            <person name="Kuo R."/>
            <person name="Ohm R.A."/>
            <person name="Bhattacharya S.S."/>
            <person name="Shirouzu T."/>
            <person name="Yoshinaga Y."/>
            <person name="Martin F.M."/>
            <person name="Grigoriev I.V."/>
            <person name="Hibbett D.S."/>
        </authorList>
    </citation>
    <scope>NUCLEOTIDE SEQUENCE [LARGE SCALE GENOMIC DNA]</scope>
    <source>
        <strain evidence="4 5">CBS 109695</strain>
    </source>
</reference>
<evidence type="ECO:0000313" key="5">
    <source>
        <dbReference type="Proteomes" id="UP000076532"/>
    </source>
</evidence>
<dbReference type="GO" id="GO:0043235">
    <property type="term" value="C:receptor complex"/>
    <property type="evidence" value="ECO:0007669"/>
    <property type="project" value="TreeGrafter"/>
</dbReference>
<dbReference type="PROSITE" id="PS00107">
    <property type="entry name" value="PROTEIN_KINASE_ATP"/>
    <property type="match status" value="1"/>
</dbReference>
<dbReference type="Gene3D" id="1.10.510.10">
    <property type="entry name" value="Transferase(Phosphotransferase) domain 1"/>
    <property type="match status" value="1"/>
</dbReference>
<feature type="domain" description="Protein kinase" evidence="3">
    <location>
        <begin position="44"/>
        <end position="184"/>
    </location>
</feature>
<evidence type="ECO:0000256" key="2">
    <source>
        <dbReference type="PROSITE-ProRule" id="PRU10141"/>
    </source>
</evidence>
<dbReference type="InterPro" id="IPR000719">
    <property type="entry name" value="Prot_kinase_dom"/>
</dbReference>
<dbReference type="SUPFAM" id="SSF56112">
    <property type="entry name" value="Protein kinase-like (PK-like)"/>
    <property type="match status" value="1"/>
</dbReference>
<dbReference type="PANTHER" id="PTHR24416">
    <property type="entry name" value="TYROSINE-PROTEIN KINASE RECEPTOR"/>
    <property type="match status" value="1"/>
</dbReference>
<dbReference type="InterPro" id="IPR001245">
    <property type="entry name" value="Ser-Thr/Tyr_kinase_cat_dom"/>
</dbReference>
<dbReference type="GO" id="GO:0004714">
    <property type="term" value="F:transmembrane receptor protein tyrosine kinase activity"/>
    <property type="evidence" value="ECO:0007669"/>
    <property type="project" value="TreeGrafter"/>
</dbReference>
<dbReference type="Pfam" id="PF07714">
    <property type="entry name" value="PK_Tyr_Ser-Thr"/>
    <property type="match status" value="1"/>
</dbReference>
<proteinExistence type="predicted"/>
<dbReference type="AlphaFoldDB" id="A0A166GTN6"/>
<keyword evidence="5" id="KW-1185">Reference proteome</keyword>
<dbReference type="PROSITE" id="PS50011">
    <property type="entry name" value="PROTEIN_KINASE_DOM"/>
    <property type="match status" value="1"/>
</dbReference>
<gene>
    <name evidence="4" type="ORF">FIBSPDRAFT_601225</name>
</gene>
<dbReference type="GO" id="GO:0005524">
    <property type="term" value="F:ATP binding"/>
    <property type="evidence" value="ECO:0007669"/>
    <property type="project" value="UniProtKB-UniRule"/>
</dbReference>
<keyword evidence="2" id="KW-0067">ATP-binding</keyword>
<protein>
    <submittedName>
        <fullName evidence="4">Kinase-like protein</fullName>
    </submittedName>
</protein>
<comment type="subcellular location">
    <subcellularLocation>
        <location evidence="1">Membrane</location>
        <topology evidence="1">Single-pass membrane protein</topology>
    </subcellularLocation>
</comment>
<name>A0A166GTN6_9AGAM</name>
<dbReference type="GO" id="GO:0007169">
    <property type="term" value="P:cell surface receptor protein tyrosine kinase signaling pathway"/>
    <property type="evidence" value="ECO:0007669"/>
    <property type="project" value="TreeGrafter"/>
</dbReference>
<dbReference type="InterPro" id="IPR017441">
    <property type="entry name" value="Protein_kinase_ATP_BS"/>
</dbReference>
<dbReference type="OrthoDB" id="5966500at2759"/>
<keyword evidence="2" id="KW-0547">Nucleotide-binding</keyword>
<evidence type="ECO:0000256" key="1">
    <source>
        <dbReference type="ARBA" id="ARBA00004167"/>
    </source>
</evidence>
<feature type="binding site" evidence="2">
    <location>
        <position position="76"/>
    </location>
    <ligand>
        <name>ATP</name>
        <dbReference type="ChEBI" id="CHEBI:30616"/>
    </ligand>
</feature>
<accession>A0A166GTN6</accession>
<dbReference type="Proteomes" id="UP000076532">
    <property type="component" value="Unassembled WGS sequence"/>
</dbReference>
<organism evidence="4 5">
    <name type="scientific">Athelia psychrophila</name>
    <dbReference type="NCBI Taxonomy" id="1759441"/>
    <lineage>
        <taxon>Eukaryota</taxon>
        <taxon>Fungi</taxon>
        <taxon>Dikarya</taxon>
        <taxon>Basidiomycota</taxon>
        <taxon>Agaricomycotina</taxon>
        <taxon>Agaricomycetes</taxon>
        <taxon>Agaricomycetidae</taxon>
        <taxon>Atheliales</taxon>
        <taxon>Atheliaceae</taxon>
        <taxon>Athelia</taxon>
    </lineage>
</organism>
<dbReference type="STRING" id="436010.A0A166GTN6"/>
<dbReference type="InterPro" id="IPR050122">
    <property type="entry name" value="RTK"/>
</dbReference>
<dbReference type="InterPro" id="IPR011009">
    <property type="entry name" value="Kinase-like_dom_sf"/>
</dbReference>
<dbReference type="GO" id="GO:0005886">
    <property type="term" value="C:plasma membrane"/>
    <property type="evidence" value="ECO:0007669"/>
    <property type="project" value="TreeGrafter"/>
</dbReference>
<evidence type="ECO:0000259" key="3">
    <source>
        <dbReference type="PROSITE" id="PS50011"/>
    </source>
</evidence>
<dbReference type="EMBL" id="KV417575">
    <property type="protein sequence ID" value="KZP18153.1"/>
    <property type="molecule type" value="Genomic_DNA"/>
</dbReference>
<sequence length="184" mass="21431">MSYTQSYTHFPAQNPSRLHIQASGEVGPEQMDKLDITRQIEFKKHRSNFIGEGRHSQVYRGWYTQSSGEKLSVAVKVPMCTPQSRRDVEERLMREIITWKRVSREEDVADFMGIYRAPNEPPYLILPYYKNNNLLQYMATRSPDERLARAKEIARGLDLLHSNHVIHGDLKLVRLVSSNYDCGY</sequence>